<accession>A0A9D3Y5J9</accession>
<dbReference type="SUPFAM" id="SSF52047">
    <property type="entry name" value="RNI-like"/>
    <property type="match status" value="1"/>
</dbReference>
<comment type="caution">
    <text evidence="2">The sequence shown here is derived from an EMBL/GenBank/DDBJ whole genome shotgun (WGS) entry which is preliminary data.</text>
</comment>
<dbReference type="SUPFAM" id="SSF52540">
    <property type="entry name" value="P-loop containing nucleoside triphosphate hydrolases"/>
    <property type="match status" value="1"/>
</dbReference>
<protein>
    <recommendedName>
        <fullName evidence="4">NACHT domain-containing protein</fullName>
    </recommendedName>
</protein>
<feature type="coiled-coil region" evidence="1">
    <location>
        <begin position="236"/>
        <end position="289"/>
    </location>
</feature>
<gene>
    <name evidence="2" type="ORF">DPMN_194741</name>
</gene>
<keyword evidence="3" id="KW-1185">Reference proteome</keyword>
<dbReference type="InterPro" id="IPR027417">
    <property type="entry name" value="P-loop_NTPase"/>
</dbReference>
<reference evidence="2" key="1">
    <citation type="journal article" date="2019" name="bioRxiv">
        <title>The Genome of the Zebra Mussel, Dreissena polymorpha: A Resource for Invasive Species Research.</title>
        <authorList>
            <person name="McCartney M.A."/>
            <person name="Auch B."/>
            <person name="Kono T."/>
            <person name="Mallez S."/>
            <person name="Zhang Y."/>
            <person name="Obille A."/>
            <person name="Becker A."/>
            <person name="Abrahante J.E."/>
            <person name="Garbe J."/>
            <person name="Badalamenti J.P."/>
            <person name="Herman A."/>
            <person name="Mangelson H."/>
            <person name="Liachko I."/>
            <person name="Sullivan S."/>
            <person name="Sone E.D."/>
            <person name="Koren S."/>
            <person name="Silverstein K.A.T."/>
            <person name="Beckman K.B."/>
            <person name="Gohl D.M."/>
        </authorList>
    </citation>
    <scope>NUCLEOTIDE SEQUENCE</scope>
    <source>
        <strain evidence="2">Duluth1</strain>
        <tissue evidence="2">Whole animal</tissue>
    </source>
</reference>
<reference evidence="2" key="2">
    <citation type="submission" date="2020-11" db="EMBL/GenBank/DDBJ databases">
        <authorList>
            <person name="McCartney M.A."/>
            <person name="Auch B."/>
            <person name="Kono T."/>
            <person name="Mallez S."/>
            <person name="Becker A."/>
            <person name="Gohl D.M."/>
            <person name="Silverstein K.A.T."/>
            <person name="Koren S."/>
            <person name="Bechman K.B."/>
            <person name="Herman A."/>
            <person name="Abrahante J.E."/>
            <person name="Garbe J."/>
        </authorList>
    </citation>
    <scope>NUCLEOTIDE SEQUENCE</scope>
    <source>
        <strain evidence="2">Duluth1</strain>
        <tissue evidence="2">Whole animal</tissue>
    </source>
</reference>
<evidence type="ECO:0000313" key="3">
    <source>
        <dbReference type="Proteomes" id="UP000828390"/>
    </source>
</evidence>
<dbReference type="Proteomes" id="UP000828390">
    <property type="component" value="Unassembled WGS sequence"/>
</dbReference>
<evidence type="ECO:0000313" key="2">
    <source>
        <dbReference type="EMBL" id="KAH3692291.1"/>
    </source>
</evidence>
<dbReference type="Pfam" id="PF15112">
    <property type="entry name" value="DUF4559"/>
    <property type="match status" value="1"/>
</dbReference>
<dbReference type="Gene3D" id="3.40.50.300">
    <property type="entry name" value="P-loop containing nucleotide triphosphate hydrolases"/>
    <property type="match status" value="2"/>
</dbReference>
<name>A0A9D3Y5J9_DREPO</name>
<organism evidence="2 3">
    <name type="scientific">Dreissena polymorpha</name>
    <name type="common">Zebra mussel</name>
    <name type="synonym">Mytilus polymorpha</name>
    <dbReference type="NCBI Taxonomy" id="45954"/>
    <lineage>
        <taxon>Eukaryota</taxon>
        <taxon>Metazoa</taxon>
        <taxon>Spiralia</taxon>
        <taxon>Lophotrochozoa</taxon>
        <taxon>Mollusca</taxon>
        <taxon>Bivalvia</taxon>
        <taxon>Autobranchia</taxon>
        <taxon>Heteroconchia</taxon>
        <taxon>Euheterodonta</taxon>
        <taxon>Imparidentia</taxon>
        <taxon>Neoheterodontei</taxon>
        <taxon>Myida</taxon>
        <taxon>Dreissenoidea</taxon>
        <taxon>Dreissenidae</taxon>
        <taxon>Dreissena</taxon>
    </lineage>
</organism>
<keyword evidence="1" id="KW-0175">Coiled coil</keyword>
<evidence type="ECO:0000256" key="1">
    <source>
        <dbReference type="SAM" id="Coils"/>
    </source>
</evidence>
<dbReference type="PANTHER" id="PTHR46312:SF2">
    <property type="entry name" value="NUCLEOTIDE-BINDING OLIGOMERIZATION DOMAIN-CONTAINING PROTEIN 2-LIKE"/>
    <property type="match status" value="1"/>
</dbReference>
<dbReference type="PANTHER" id="PTHR46312">
    <property type="entry name" value="NACHT DOMAIN-CONTAINING PROTEIN"/>
    <property type="match status" value="1"/>
</dbReference>
<proteinExistence type="predicted"/>
<dbReference type="InterPro" id="IPR027897">
    <property type="entry name" value="DUF4559"/>
</dbReference>
<evidence type="ECO:0008006" key="4">
    <source>
        <dbReference type="Google" id="ProtNLM"/>
    </source>
</evidence>
<sequence>MPSLSDVFAEKERTNWLKAWLAVDFAKSGLEQFVENEAKTLHTNIYNTVWSSNQAPAACVGCHTANLLKCPTQGVCNKKGGHGTCTSMHDNAAKQPRPCPANVCNKVHDEIVKQHTFNNPSWKNTSAQQWAKNPWQIAKAYFPPDGYVGKTSVQDTDFNGLISFMMNCKHFNNKFSFTIAVGKHNPPCLLTKAREICRTVRHSSQCKLTDPDLQDIFTRLTSLLSDPTCLVHDVNAREAVRKLAELEKDKLTITTEEMIHLLAAAQDTLKKVEKIADKSLEEMKMYLEQCKKDINTHLDKCKQELDHHTAKCTNTIDEHVSKTVESTYTQSREELIKGMKELYKDKLNHVTISTLNDNVDTKLRDVFMPPKISEMCIDKGEFKITDRQILKYADVFLTDDKVNRRLFLQGEAGSGKTTFLAKLTLDWCEHTSGNLDSLNKTDSKTSQLVIYDRTQFSTTSVNAEQSVMSSAPTEESHVSYPCHVEPSDTDSETNELFIDDCTELSTSSVNSEESEIFSASSAEDSDGSCNSETISRLNKSSRLFADLDVLQGYVLVFHITLRYSVKQLDVTTMIKEQIIDSIYYSQEDREKAYRLLNEIMKHERFLVLLDGLDEWTGPGDHHSLPKLVACHSQCVILITTRPWKLAVGKIRHSEIDALLQLEGINEPFELSRIILSRLVDKEELKTKCSAFQQYIWKNNLYQLLSSPMMLCAIVCSYIDGIELKGSKCEIYMLLLESLFKKANSEMCTFEQPPFPCFTETEYIQPNMENLNRLAALAFHLLFVNTKENSLVLSTRELKKFKMDGHEEKDFALKSGILSATQNRCTRRPGLSFMFIHMSIQEFLAAYHIACNTNLIDCVISVYLNRHKEAYRDISQVFIFLCGMDVSSAEKLSIMMDERHVLFENHCDTFILALIKYHSYHQLILEGNREAVANGFSHISLKLSHVYFSENNIIDVNRLWANNTTNAISLNVDINDMKRRITPTNDEPVSHMKFDLISCHKLKRLHLTGHGILIKDFTSVVTSEISVWIVLNSADSNPCTHLALVLPSIEEIRLNRLTFSFTQLCSLFKMLLTRDHTIMCTLWSCYITSGEEDAPYTSIDASINTFNKEVSMCLDVCPDDEQDLWNALHGLHIKSLSLRSVGAGNGFRVNNKESLSQLLLSLTHLEHLSIQVKYDIQRLCEAIHGLNIKSLSLSLWLSLHPWWEGPVDFPKELVSQTLSSIRQLEQLSMCVTDFPGLWEAIRGLNIKSLSLSGCAGFDIKHAESFFETLSSLKQLETLTLYLKRYISLKLPQSLQFLNVYFETLLPSKLHDLVDTLAACTHTIEIKVEFGCACDINPKNNIPMDKYIPIQQELGSRKNVLIKRFRVHEWKRKSNTDKYLAMSVRDIGGVNDEAHNDTDVKDDAYQRFFIRVRFDRNNIISIRLQVIPDSIL</sequence>
<dbReference type="EMBL" id="JAIWYP010000023">
    <property type="protein sequence ID" value="KAH3692291.1"/>
    <property type="molecule type" value="Genomic_DNA"/>
</dbReference>